<evidence type="ECO:0000256" key="4">
    <source>
        <dbReference type="ARBA" id="ARBA00022729"/>
    </source>
</evidence>
<evidence type="ECO:0000256" key="16">
    <source>
        <dbReference type="ARBA" id="ARBA00036634"/>
    </source>
</evidence>
<dbReference type="Pfam" id="PF02932">
    <property type="entry name" value="Neur_chan_memb"/>
    <property type="match status" value="2"/>
</dbReference>
<dbReference type="Gene3D" id="1.20.58.390">
    <property type="entry name" value="Neurotransmitter-gated ion-channel transmembrane domain"/>
    <property type="match status" value="2"/>
</dbReference>
<evidence type="ECO:0000256" key="10">
    <source>
        <dbReference type="ARBA" id="ARBA00023257"/>
    </source>
</evidence>
<evidence type="ECO:0000256" key="15">
    <source>
        <dbReference type="ARBA" id="ARBA00036239"/>
    </source>
</evidence>
<dbReference type="InterPro" id="IPR006202">
    <property type="entry name" value="Neur_chan_lig-bd"/>
</dbReference>
<dbReference type="GO" id="GO:0004888">
    <property type="term" value="F:transmembrane signaling receptor activity"/>
    <property type="evidence" value="ECO:0007669"/>
    <property type="project" value="InterPro"/>
</dbReference>
<keyword evidence="22" id="KW-1185">Reference proteome</keyword>
<keyword evidence="3 18" id="KW-0812">Transmembrane</keyword>
<evidence type="ECO:0000259" key="19">
    <source>
        <dbReference type="Pfam" id="PF02931"/>
    </source>
</evidence>
<proteinExistence type="predicted"/>
<dbReference type="InterPro" id="IPR049944">
    <property type="entry name" value="LGIC_TM_5-HT3"/>
</dbReference>
<keyword evidence="11" id="KW-1071">Ligand-gated ion channel</keyword>
<dbReference type="InterPro" id="IPR036734">
    <property type="entry name" value="Neur_chan_lig-bd_sf"/>
</dbReference>
<evidence type="ECO:0000256" key="17">
    <source>
        <dbReference type="ARBA" id="ARBA00037540"/>
    </source>
</evidence>
<evidence type="ECO:0000256" key="1">
    <source>
        <dbReference type="ARBA" id="ARBA00022448"/>
    </source>
</evidence>
<dbReference type="CDD" id="cd19063">
    <property type="entry name" value="LGIC_TM_5-HT3"/>
    <property type="match status" value="2"/>
</dbReference>
<dbReference type="InterPro" id="IPR036719">
    <property type="entry name" value="Neuro-gated_channel_TM_sf"/>
</dbReference>
<evidence type="ECO:0000256" key="13">
    <source>
        <dbReference type="ARBA" id="ARBA00034104"/>
    </source>
</evidence>
<feature type="transmembrane region" description="Helical" evidence="18">
    <location>
        <begin position="304"/>
        <end position="321"/>
    </location>
</feature>
<keyword evidence="9 21" id="KW-0675">Receptor</keyword>
<feature type="transmembrane region" description="Helical" evidence="18">
    <location>
        <begin position="247"/>
        <end position="264"/>
    </location>
</feature>
<evidence type="ECO:0000256" key="12">
    <source>
        <dbReference type="ARBA" id="ARBA00023303"/>
    </source>
</evidence>
<feature type="transmembrane region" description="Helical" evidence="18">
    <location>
        <begin position="118"/>
        <end position="141"/>
    </location>
</feature>
<evidence type="ECO:0000259" key="20">
    <source>
        <dbReference type="Pfam" id="PF02932"/>
    </source>
</evidence>
<keyword evidence="1" id="KW-0813">Transport</keyword>
<feature type="domain" description="Neurotransmitter-gated ion-channel ligand-binding" evidence="19">
    <location>
        <begin position="10"/>
        <end position="116"/>
    </location>
</feature>
<dbReference type="SUPFAM" id="SSF90112">
    <property type="entry name" value="Neurotransmitter-gated ion-channel transmembrane pore"/>
    <property type="match status" value="2"/>
</dbReference>
<dbReference type="InterPro" id="IPR038050">
    <property type="entry name" value="Neuro_actylchol_rec"/>
</dbReference>
<dbReference type="InterPro" id="IPR006201">
    <property type="entry name" value="Neur_channel"/>
</dbReference>
<keyword evidence="12" id="KW-0407">Ion channel</keyword>
<sequence length="335" mass="38014">MAGGDLYVQSDTQVVSDGRVYDKKPIRVVSSCQSEVYNFPFDIRNCSLTFGSYLHVVEEIRMMQSHTDAEVMEESRQVMLTKGEWELVDIEAAQSTLEKPDGSYSSIKYHVILRRRSILYVVNLLIPSCFLVTVDLFSFILPPDSACRTSFKMTLILGYTVFLMITNNLLPALRKIPLISMFFSLSFTLMVTSLLETMFIVNFQNRTSNKVTVPHWLKGHSGPTYESMQAVFDREPFRPAVNLSNPTITNISFTLYAVLGVVVIKRRPVLYVVNLLIPSSFLMLIDILSFYLPPHSVDRASFKMTLILGYTVFLLIMNDLLPSTANGTPIIGQRW</sequence>
<comment type="caution">
    <text evidence="21">The sequence shown here is derived from an EMBL/GenBank/DDBJ whole genome shotgun (WGS) entry which is preliminary data.</text>
</comment>
<dbReference type="Gene3D" id="2.70.170.10">
    <property type="entry name" value="Neurotransmitter-gated ion-channel ligand-binding domain"/>
    <property type="match status" value="1"/>
</dbReference>
<comment type="function">
    <text evidence="17">Forms serotonin (5-hydroxytryptamine/5-HT3)-activated cation-selective channel complexes, which when activated cause fast, depolarizing responses in neurons.</text>
</comment>
<comment type="catalytic activity">
    <reaction evidence="15">
        <text>Na(+)(in) = Na(+)(out)</text>
        <dbReference type="Rhea" id="RHEA:34963"/>
        <dbReference type="ChEBI" id="CHEBI:29101"/>
    </reaction>
</comment>
<keyword evidence="8 18" id="KW-0472">Membrane</keyword>
<dbReference type="AlphaFoldDB" id="A0A4Z2IEQ5"/>
<keyword evidence="5 18" id="KW-1133">Transmembrane helix</keyword>
<evidence type="ECO:0000256" key="11">
    <source>
        <dbReference type="ARBA" id="ARBA00023286"/>
    </source>
</evidence>
<feature type="domain" description="Neurotransmitter-gated ion-channel transmembrane" evidence="20">
    <location>
        <begin position="275"/>
        <end position="332"/>
    </location>
</feature>
<evidence type="ECO:0000256" key="14">
    <source>
        <dbReference type="ARBA" id="ARBA00034430"/>
    </source>
</evidence>
<keyword evidence="7" id="KW-0406">Ion transport</keyword>
<evidence type="ECO:0000256" key="18">
    <source>
        <dbReference type="SAM" id="Phobius"/>
    </source>
</evidence>
<feature type="domain" description="Neurotransmitter-gated ion-channel transmembrane" evidence="20">
    <location>
        <begin position="124"/>
        <end position="219"/>
    </location>
</feature>
<evidence type="ECO:0000256" key="6">
    <source>
        <dbReference type="ARBA" id="ARBA00023018"/>
    </source>
</evidence>
<name>A0A4Z2IEQ5_9TELE</name>
<dbReference type="EMBL" id="SRLO01000102">
    <property type="protein sequence ID" value="TNN75543.1"/>
    <property type="molecule type" value="Genomic_DNA"/>
</dbReference>
<keyword evidence="4" id="KW-0732">Signal</keyword>
<dbReference type="InterPro" id="IPR006029">
    <property type="entry name" value="Neurotrans-gated_channel_TM"/>
</dbReference>
<dbReference type="GO" id="GO:0005230">
    <property type="term" value="F:extracellular ligand-gated monoatomic ion channel activity"/>
    <property type="evidence" value="ECO:0007669"/>
    <property type="project" value="InterPro"/>
</dbReference>
<feature type="transmembrane region" description="Helical" evidence="18">
    <location>
        <begin position="271"/>
        <end position="292"/>
    </location>
</feature>
<feature type="transmembrane region" description="Helical" evidence="18">
    <location>
        <begin position="153"/>
        <end position="170"/>
    </location>
</feature>
<comment type="subcellular location">
    <subcellularLocation>
        <location evidence="13">Postsynaptic cell membrane</location>
        <topology evidence="13">Multi-pass membrane protein</topology>
    </subcellularLocation>
</comment>
<evidence type="ECO:0000256" key="5">
    <source>
        <dbReference type="ARBA" id="ARBA00022989"/>
    </source>
</evidence>
<keyword evidence="10" id="KW-0628">Postsynaptic cell membrane</keyword>
<gene>
    <name evidence="21" type="primary">HTR3C_1</name>
    <name evidence="21" type="ORF">EYF80_014189</name>
</gene>
<comment type="catalytic activity">
    <reaction evidence="14">
        <text>K(+)(in) = K(+)(out)</text>
        <dbReference type="Rhea" id="RHEA:29463"/>
        <dbReference type="ChEBI" id="CHEBI:29103"/>
    </reaction>
</comment>
<evidence type="ECO:0000313" key="21">
    <source>
        <dbReference type="EMBL" id="TNN75543.1"/>
    </source>
</evidence>
<dbReference type="SUPFAM" id="SSF63712">
    <property type="entry name" value="Nicotinic receptor ligand binding domain-like"/>
    <property type="match status" value="1"/>
</dbReference>
<dbReference type="OrthoDB" id="6097796at2759"/>
<evidence type="ECO:0000256" key="3">
    <source>
        <dbReference type="ARBA" id="ARBA00022692"/>
    </source>
</evidence>
<organism evidence="21 22">
    <name type="scientific">Liparis tanakae</name>
    <name type="common">Tanaka's snailfish</name>
    <dbReference type="NCBI Taxonomy" id="230148"/>
    <lineage>
        <taxon>Eukaryota</taxon>
        <taxon>Metazoa</taxon>
        <taxon>Chordata</taxon>
        <taxon>Craniata</taxon>
        <taxon>Vertebrata</taxon>
        <taxon>Euteleostomi</taxon>
        <taxon>Actinopterygii</taxon>
        <taxon>Neopterygii</taxon>
        <taxon>Teleostei</taxon>
        <taxon>Neoteleostei</taxon>
        <taxon>Acanthomorphata</taxon>
        <taxon>Eupercaria</taxon>
        <taxon>Perciformes</taxon>
        <taxon>Cottioidei</taxon>
        <taxon>Cottales</taxon>
        <taxon>Liparidae</taxon>
        <taxon>Liparis</taxon>
    </lineage>
</organism>
<protein>
    <submittedName>
        <fullName evidence="21">5-hydroxytryptamine receptor 3C</fullName>
    </submittedName>
</protein>
<accession>A0A4Z2IEQ5</accession>
<dbReference type="GO" id="GO:0045211">
    <property type="term" value="C:postsynaptic membrane"/>
    <property type="evidence" value="ECO:0007669"/>
    <property type="project" value="UniProtKB-SubCell"/>
</dbReference>
<evidence type="ECO:0000256" key="9">
    <source>
        <dbReference type="ARBA" id="ARBA00023170"/>
    </source>
</evidence>
<comment type="catalytic activity">
    <reaction evidence="16">
        <text>Ca(2+)(in) = Ca(2+)(out)</text>
        <dbReference type="Rhea" id="RHEA:29671"/>
        <dbReference type="ChEBI" id="CHEBI:29108"/>
    </reaction>
</comment>
<evidence type="ECO:0000256" key="2">
    <source>
        <dbReference type="ARBA" id="ARBA00022475"/>
    </source>
</evidence>
<evidence type="ECO:0000313" key="22">
    <source>
        <dbReference type="Proteomes" id="UP000314294"/>
    </source>
</evidence>
<feature type="transmembrane region" description="Helical" evidence="18">
    <location>
        <begin position="182"/>
        <end position="201"/>
    </location>
</feature>
<dbReference type="Pfam" id="PF02931">
    <property type="entry name" value="Neur_chan_LBD"/>
    <property type="match status" value="1"/>
</dbReference>
<keyword evidence="2" id="KW-1003">Cell membrane</keyword>
<reference evidence="21 22" key="1">
    <citation type="submission" date="2019-03" db="EMBL/GenBank/DDBJ databases">
        <title>First draft genome of Liparis tanakae, snailfish: a comprehensive survey of snailfish specific genes.</title>
        <authorList>
            <person name="Kim W."/>
            <person name="Song I."/>
            <person name="Jeong J.-H."/>
            <person name="Kim D."/>
            <person name="Kim S."/>
            <person name="Ryu S."/>
            <person name="Song J.Y."/>
            <person name="Lee S.K."/>
        </authorList>
    </citation>
    <scope>NUCLEOTIDE SEQUENCE [LARGE SCALE GENOMIC DNA]</scope>
    <source>
        <tissue evidence="21">Muscle</tissue>
    </source>
</reference>
<dbReference type="Proteomes" id="UP000314294">
    <property type="component" value="Unassembled WGS sequence"/>
</dbReference>
<evidence type="ECO:0000256" key="7">
    <source>
        <dbReference type="ARBA" id="ARBA00023065"/>
    </source>
</evidence>
<dbReference type="PANTHER" id="PTHR18945">
    <property type="entry name" value="NEUROTRANSMITTER GATED ION CHANNEL"/>
    <property type="match status" value="1"/>
</dbReference>
<evidence type="ECO:0000256" key="8">
    <source>
        <dbReference type="ARBA" id="ARBA00023136"/>
    </source>
</evidence>
<keyword evidence="6" id="KW-0770">Synapse</keyword>